<keyword evidence="1" id="KW-0472">Membrane</keyword>
<dbReference type="AlphaFoldDB" id="A0A1M6MLN0"/>
<reference evidence="2 3" key="1">
    <citation type="submission" date="2016-11" db="EMBL/GenBank/DDBJ databases">
        <authorList>
            <person name="Jaros S."/>
            <person name="Januszkiewicz K."/>
            <person name="Wedrychowicz H."/>
        </authorList>
    </citation>
    <scope>NUCLEOTIDE SEQUENCE [LARGE SCALE GENOMIC DNA]</scope>
    <source>
        <strain evidence="2 3">DSM 5091</strain>
    </source>
</reference>
<dbReference type="STRING" id="1122189.SAMN02745165_03326"/>
<gene>
    <name evidence="2" type="ORF">SAMN02745165_03326</name>
</gene>
<feature type="transmembrane region" description="Helical" evidence="1">
    <location>
        <begin position="309"/>
        <end position="327"/>
    </location>
</feature>
<protein>
    <recommendedName>
        <fullName evidence="4">Cache domain-containing protein</fullName>
    </recommendedName>
</protein>
<name>A0A1M6MLN0_MALRU</name>
<dbReference type="Proteomes" id="UP000184171">
    <property type="component" value="Unassembled WGS sequence"/>
</dbReference>
<feature type="transmembrane region" description="Helical" evidence="1">
    <location>
        <begin position="7"/>
        <end position="27"/>
    </location>
</feature>
<keyword evidence="3" id="KW-1185">Reference proteome</keyword>
<keyword evidence="1" id="KW-0812">Transmembrane</keyword>
<dbReference type="EMBL" id="FQZT01000019">
    <property type="protein sequence ID" value="SHJ84362.1"/>
    <property type="molecule type" value="Genomic_DNA"/>
</dbReference>
<sequence>MSIRKKFLFALLMFIVCPSLMVGLLVFHSAEQSLIANRIASLEAISEIKLKSIEDFVSRSLHEFSTVARAELLAEQLTILINHIKQPDHAGYQAATSKLDKIFQSQHLNHNLIVLTDLEGRVVYQSDSQHAPNHVSNVFSHIEQSLFERIRQGDPLIRFYFSPEEQNREGVLVAGAIRQQEQAVGLMLFEMDLQKASAIFLDNTGLGKTGKTVLGIKHGEDKFVHLITPMQGEAGEKAKKVVPFSDSPPIPPMQKAVSGENGAGLSHNYLGTELIAVWRHLPDLDLGLVAKIDTSEALSTIHLLKKTTASILLLVSLTGVLIALLMARSITRPILRR</sequence>
<evidence type="ECO:0000256" key="1">
    <source>
        <dbReference type="SAM" id="Phobius"/>
    </source>
</evidence>
<accession>A0A1M6MLN0</accession>
<evidence type="ECO:0000313" key="3">
    <source>
        <dbReference type="Proteomes" id="UP000184171"/>
    </source>
</evidence>
<evidence type="ECO:0000313" key="2">
    <source>
        <dbReference type="EMBL" id="SHJ84362.1"/>
    </source>
</evidence>
<organism evidence="2 3">
    <name type="scientific">Malonomonas rubra DSM 5091</name>
    <dbReference type="NCBI Taxonomy" id="1122189"/>
    <lineage>
        <taxon>Bacteria</taxon>
        <taxon>Pseudomonadati</taxon>
        <taxon>Thermodesulfobacteriota</taxon>
        <taxon>Desulfuromonadia</taxon>
        <taxon>Desulfuromonadales</taxon>
        <taxon>Geopsychrobacteraceae</taxon>
        <taxon>Malonomonas</taxon>
    </lineage>
</organism>
<keyword evidence="1" id="KW-1133">Transmembrane helix</keyword>
<evidence type="ECO:0008006" key="4">
    <source>
        <dbReference type="Google" id="ProtNLM"/>
    </source>
</evidence>
<dbReference type="OrthoDB" id="9816383at2"/>
<dbReference type="RefSeq" id="WP_072909857.1">
    <property type="nucleotide sequence ID" value="NZ_FQZT01000019.1"/>
</dbReference>
<proteinExistence type="predicted"/>